<organism evidence="1 2">
    <name type="scientific">Tangfeifania diversioriginum</name>
    <dbReference type="NCBI Taxonomy" id="1168035"/>
    <lineage>
        <taxon>Bacteria</taxon>
        <taxon>Pseudomonadati</taxon>
        <taxon>Bacteroidota</taxon>
        <taxon>Bacteroidia</taxon>
        <taxon>Marinilabiliales</taxon>
        <taxon>Prolixibacteraceae</taxon>
        <taxon>Tangfeifania</taxon>
    </lineage>
</organism>
<dbReference type="OrthoDB" id="323926at2"/>
<dbReference type="SUPFAM" id="SSF56784">
    <property type="entry name" value="HAD-like"/>
    <property type="match status" value="1"/>
</dbReference>
<dbReference type="NCBIfam" id="TIGR01681">
    <property type="entry name" value="HAD-SF-IIIC"/>
    <property type="match status" value="1"/>
</dbReference>
<dbReference type="Gene3D" id="3.40.50.1000">
    <property type="entry name" value="HAD superfamily/HAD-like"/>
    <property type="match status" value="1"/>
</dbReference>
<dbReference type="STRING" id="1168035.SAMN05444280_1049"/>
<dbReference type="RefSeq" id="WP_073165597.1">
    <property type="nucleotide sequence ID" value="NZ_FQZE01000004.1"/>
</dbReference>
<dbReference type="InterPro" id="IPR036412">
    <property type="entry name" value="HAD-like_sf"/>
</dbReference>
<accession>A0A1M6CKJ8</accession>
<reference evidence="1 2" key="1">
    <citation type="submission" date="2016-11" db="EMBL/GenBank/DDBJ databases">
        <authorList>
            <person name="Jaros S."/>
            <person name="Januszkiewicz K."/>
            <person name="Wedrychowicz H."/>
        </authorList>
    </citation>
    <scope>NUCLEOTIDE SEQUENCE [LARGE SCALE GENOMIC DNA]</scope>
    <source>
        <strain evidence="1 2">DSM 27063</strain>
    </source>
</reference>
<gene>
    <name evidence="1" type="ORF">SAMN05444280_1049</name>
</gene>
<evidence type="ECO:0000313" key="2">
    <source>
        <dbReference type="Proteomes" id="UP000184050"/>
    </source>
</evidence>
<dbReference type="AlphaFoldDB" id="A0A1M6CKJ8"/>
<name>A0A1M6CKJ8_9BACT</name>
<keyword evidence="2" id="KW-1185">Reference proteome</keyword>
<dbReference type="InterPro" id="IPR023214">
    <property type="entry name" value="HAD_sf"/>
</dbReference>
<dbReference type="EMBL" id="FQZE01000004">
    <property type="protein sequence ID" value="SHI61545.1"/>
    <property type="molecule type" value="Genomic_DNA"/>
</dbReference>
<protein>
    <submittedName>
        <fullName evidence="1">HAD-superfamily phosphatase, subfamily IIIC/FkbH-like domain-containing protein</fullName>
    </submittedName>
</protein>
<dbReference type="InterPro" id="IPR010033">
    <property type="entry name" value="HAD_SF_ppase_IIIC"/>
</dbReference>
<proteinExistence type="predicted"/>
<dbReference type="Proteomes" id="UP000184050">
    <property type="component" value="Unassembled WGS sequence"/>
</dbReference>
<evidence type="ECO:0000313" key="1">
    <source>
        <dbReference type="EMBL" id="SHI61545.1"/>
    </source>
</evidence>
<sequence length="475" mass="55153">MTKSKKIKDANYQKTENLFLCVFINDFVKKFRSYNNDEFIISISGLKGFITKNDTALTNLFDKLKENKFTIEFEENEESINHLEICCKNITKDSFSNFEYKIQNLPTIVDLSVKTDIPPVGIIIIQIVAQIISKSKILYKAIVLDLDDTLWNGTLSEVGIDKINGNLHSEEGTPFITFMKFVKTLANELGIFITICSRNDSKMVESAIHKLDENIFPIRNQIDYIIANYNDKSKNIKLIAEQLSILPNSIVFIDDNQIVRDEVKLKLPEVFVPEWSNHSELVTQLIAGCIFERDELSLNSQNRRKQYRIIQTERTQNTLPKLSVKVIKDEKHTESIKLYSKSNQFKFSRNNDFFDSDAKSLYFEIHRENGENLGICSAITYTISNDTFLIHNWGISCRYFGIGLEEFILLYIQKNTNANKIFINYHNTEYNQKVRELLVKYSDAFMNNDKNDKFEIIVSKEIADKMDDNTNLREL</sequence>